<dbReference type="EMBL" id="KZ820237">
    <property type="protein sequence ID" value="PWN48269.1"/>
    <property type="molecule type" value="Genomic_DNA"/>
</dbReference>
<sequence>MPLLPSSPTVLYHCPCYNPSSSSSRTSATAPFSTPHHHHHPPPPTLSKPSLYSHQPLESLYFCDECEQLRCNRCVTIDISSYFCPNCLFEVPAASVKAEKNRCARNCFLCPSCTHTLSVVATDPPQDPDPASTSASLGEPPYYLSCSFCKWDSKAVGLTFDKPTGLSLQLQRREDNSPDVLELERLKDHFDPFIRSQTQALTTSNSGLPSSSSSIAPPGSDNNLVNATDSANRKAGRGSQATLAASAAALKSSKLLKDIPSLAGSRYLSGVSSASRSNAAAKEVKEEIRPYQALTSWDSGRTEGDQKGILARREDFRKDYLLHFQGADEKISGLRQRWTSPWDQPVRTSDVKPIRVPLKSKQSKRCPACRHIIIKPDIKAASNRFKIKLVAQNFLPEIRFNLAPVQPDWTSSTSQSGGRLSRRTSTLGLGGGGVSGSASSLRRRPQSVLGSVNLSSSNTNASTNIGASNVGGVDGSDSQDSESLLIPGRKYVFHSTFTNPLDDPMVVRIQVVKPGKVSGGGGEVGEGSSERAHSHVRTSSSGGGSGGALWSVIPSTTTFTVNAFNEVWELEEEEEEGGGEEGQEEGEEDEDQRDEEEAEEEEGEDGFQDVSSDQDGHRHHHHRPRVGDSVTGGGGGSGYKRSRVSIGGTSRRKRKNEGIVKRKGHHTTISFQLELAKQAKGDVEFQLLVNFTYQPEGGSGGGSGGGGGSRQSSDGPNASASTSSSGRSLSFNTSIWLGRCLEPGGGGPTSSGGTDRRTITTAMLGKRTSLLNLMGSTTTNSTIKPNVENPSSGTRADNVPEEEEEEEEVKVDLRGPSNQDKGPARVHQHVDTTTVDLPRDQGNMSTFDLT</sequence>
<accession>A0ACD0NR20</accession>
<proteinExistence type="predicted"/>
<gene>
    <name evidence="1" type="ORF">IE53DRAFT_412453</name>
</gene>
<dbReference type="Proteomes" id="UP000245626">
    <property type="component" value="Unassembled WGS sequence"/>
</dbReference>
<evidence type="ECO:0000313" key="1">
    <source>
        <dbReference type="EMBL" id="PWN48269.1"/>
    </source>
</evidence>
<keyword evidence="2" id="KW-1185">Reference proteome</keyword>
<evidence type="ECO:0000313" key="2">
    <source>
        <dbReference type="Proteomes" id="UP000245626"/>
    </source>
</evidence>
<protein>
    <submittedName>
        <fullName evidence="1">Uncharacterized protein</fullName>
    </submittedName>
</protein>
<organism evidence="1 2">
    <name type="scientific">Violaceomyces palustris</name>
    <dbReference type="NCBI Taxonomy" id="1673888"/>
    <lineage>
        <taxon>Eukaryota</taxon>
        <taxon>Fungi</taxon>
        <taxon>Dikarya</taxon>
        <taxon>Basidiomycota</taxon>
        <taxon>Ustilaginomycotina</taxon>
        <taxon>Ustilaginomycetes</taxon>
        <taxon>Violaceomycetales</taxon>
        <taxon>Violaceomycetaceae</taxon>
        <taxon>Violaceomyces</taxon>
    </lineage>
</organism>
<name>A0ACD0NR20_9BASI</name>
<reference evidence="1 2" key="1">
    <citation type="journal article" date="2018" name="Mol. Biol. Evol.">
        <title>Broad Genomic Sampling Reveals a Smut Pathogenic Ancestry of the Fungal Clade Ustilaginomycotina.</title>
        <authorList>
            <person name="Kijpornyongpan T."/>
            <person name="Mondo S.J."/>
            <person name="Barry K."/>
            <person name="Sandor L."/>
            <person name="Lee J."/>
            <person name="Lipzen A."/>
            <person name="Pangilinan J."/>
            <person name="LaButti K."/>
            <person name="Hainaut M."/>
            <person name="Henrissat B."/>
            <person name="Grigoriev I.V."/>
            <person name="Spatafora J.W."/>
            <person name="Aime M.C."/>
        </authorList>
    </citation>
    <scope>NUCLEOTIDE SEQUENCE [LARGE SCALE GENOMIC DNA]</scope>
    <source>
        <strain evidence="1 2">SA 807</strain>
    </source>
</reference>